<proteinExistence type="predicted"/>
<dbReference type="EMBL" id="UZAH01030285">
    <property type="protein sequence ID" value="VDP09987.1"/>
    <property type="molecule type" value="Genomic_DNA"/>
</dbReference>
<sequence length="164" mass="18143">MATVQKNCERAPLLLLTTFKYGLYCKMEKIKPPSGVVPKTFLLEWFRKPVPRYTYKLVTGIGDNERTARDSTSADQERSPGNQSTPARMSADGDDHSNDTANQQELHAGDAGVQAAHHDLNAEAVHSRGVSSEEAGDDRAARRRYMESYMVTEQGTQEATDPPT</sequence>
<feature type="region of interest" description="Disordered" evidence="1">
    <location>
        <begin position="61"/>
        <end position="164"/>
    </location>
</feature>
<keyword evidence="3" id="KW-1185">Reference proteome</keyword>
<feature type="compositionally biased region" description="Polar residues" evidence="1">
    <location>
        <begin position="70"/>
        <end position="87"/>
    </location>
</feature>
<evidence type="ECO:0000313" key="4">
    <source>
        <dbReference type="WBParaSite" id="HPBE_0001782701-mRNA-1"/>
    </source>
</evidence>
<reference evidence="4" key="2">
    <citation type="submission" date="2019-09" db="UniProtKB">
        <authorList>
            <consortium name="WormBaseParasite"/>
        </authorList>
    </citation>
    <scope>IDENTIFICATION</scope>
</reference>
<reference evidence="2 3" key="1">
    <citation type="submission" date="2018-11" db="EMBL/GenBank/DDBJ databases">
        <authorList>
            <consortium name="Pathogen Informatics"/>
        </authorList>
    </citation>
    <scope>NUCLEOTIDE SEQUENCE [LARGE SCALE GENOMIC DNA]</scope>
</reference>
<dbReference type="WBParaSite" id="HPBE_0001782701-mRNA-1">
    <property type="protein sequence ID" value="HPBE_0001782701-mRNA-1"/>
    <property type="gene ID" value="HPBE_0001782701"/>
</dbReference>
<dbReference type="OrthoDB" id="5874312at2759"/>
<dbReference type="AlphaFoldDB" id="A0A3P8A7R6"/>
<feature type="compositionally biased region" description="Basic and acidic residues" evidence="1">
    <location>
        <begin position="137"/>
        <end position="146"/>
    </location>
</feature>
<gene>
    <name evidence="2" type="ORF">HPBE_LOCUS17826</name>
</gene>
<evidence type="ECO:0000313" key="2">
    <source>
        <dbReference type="EMBL" id="VDP09987.1"/>
    </source>
</evidence>
<accession>A0A3P8A7R6</accession>
<name>A0A3P8A7R6_HELPZ</name>
<organism evidence="2">
    <name type="scientific">Heligmosomoides polygyrus</name>
    <name type="common">Parasitic roundworm</name>
    <dbReference type="NCBI Taxonomy" id="6339"/>
    <lineage>
        <taxon>Eukaryota</taxon>
        <taxon>Metazoa</taxon>
        <taxon>Ecdysozoa</taxon>
        <taxon>Nematoda</taxon>
        <taxon>Chromadorea</taxon>
        <taxon>Rhabditida</taxon>
        <taxon>Rhabditina</taxon>
        <taxon>Rhabditomorpha</taxon>
        <taxon>Strongyloidea</taxon>
        <taxon>Heligmosomidae</taxon>
        <taxon>Heligmosomoides</taxon>
    </lineage>
</organism>
<feature type="compositionally biased region" description="Polar residues" evidence="1">
    <location>
        <begin position="151"/>
        <end position="164"/>
    </location>
</feature>
<evidence type="ECO:0000256" key="1">
    <source>
        <dbReference type="SAM" id="MobiDB-lite"/>
    </source>
</evidence>
<protein>
    <submittedName>
        <fullName evidence="2 4">Uncharacterized protein</fullName>
    </submittedName>
</protein>
<dbReference type="Proteomes" id="UP000050761">
    <property type="component" value="Unassembled WGS sequence"/>
</dbReference>
<evidence type="ECO:0000313" key="3">
    <source>
        <dbReference type="Proteomes" id="UP000050761"/>
    </source>
</evidence>